<gene>
    <name evidence="3" type="ORF">F0U44_09620</name>
</gene>
<reference evidence="3 4" key="1">
    <citation type="submission" date="2019-09" db="EMBL/GenBank/DDBJ databases">
        <title>Nocardioides panacisoli sp. nov., isolated from the soil of a ginseng field.</title>
        <authorList>
            <person name="Cho C."/>
        </authorList>
    </citation>
    <scope>NUCLEOTIDE SEQUENCE [LARGE SCALE GENOMIC DNA]</scope>
    <source>
        <strain evidence="3 4">BN130099</strain>
    </source>
</reference>
<evidence type="ECO:0000256" key="1">
    <source>
        <dbReference type="SAM" id="MobiDB-lite"/>
    </source>
</evidence>
<comment type="caution">
    <text evidence="3">The sequence shown here is derived from an EMBL/GenBank/DDBJ whole genome shotgun (WGS) entry which is preliminary data.</text>
</comment>
<feature type="signal peptide" evidence="2">
    <location>
        <begin position="1"/>
        <end position="32"/>
    </location>
</feature>
<dbReference type="Proteomes" id="UP000325003">
    <property type="component" value="Unassembled WGS sequence"/>
</dbReference>
<feature type="chain" id="PRO_5022765426" evidence="2">
    <location>
        <begin position="33"/>
        <end position="127"/>
    </location>
</feature>
<protein>
    <submittedName>
        <fullName evidence="3">Uncharacterized protein</fullName>
    </submittedName>
</protein>
<proteinExistence type="predicted"/>
<dbReference type="RefSeq" id="WP_149728081.1">
    <property type="nucleotide sequence ID" value="NZ_VUJV01000003.1"/>
</dbReference>
<keyword evidence="2" id="KW-0732">Signal</keyword>
<evidence type="ECO:0000313" key="3">
    <source>
        <dbReference type="EMBL" id="KAA1418741.1"/>
    </source>
</evidence>
<evidence type="ECO:0000256" key="2">
    <source>
        <dbReference type="SAM" id="SignalP"/>
    </source>
</evidence>
<sequence length="127" mass="13300">MFTSPVSRRIAASAIALSTGGAVLLIGPSASAGDRASSTVTISAEGTDLFGHVSSPRSSCKRERPVHVYKQIGTRGGGDDQHFAMDTTDDDGDWSTGNTGTAGKFYAKVKRTALCKKDLSPTITVHR</sequence>
<feature type="region of interest" description="Disordered" evidence="1">
    <location>
        <begin position="72"/>
        <end position="97"/>
    </location>
</feature>
<dbReference type="AlphaFoldDB" id="A0A5B1LDC2"/>
<accession>A0A5B1LDC2</accession>
<organism evidence="3 4">
    <name type="scientific">Nocardioides humilatus</name>
    <dbReference type="NCBI Taxonomy" id="2607660"/>
    <lineage>
        <taxon>Bacteria</taxon>
        <taxon>Bacillati</taxon>
        <taxon>Actinomycetota</taxon>
        <taxon>Actinomycetes</taxon>
        <taxon>Propionibacteriales</taxon>
        <taxon>Nocardioidaceae</taxon>
        <taxon>Nocardioides</taxon>
    </lineage>
</organism>
<name>A0A5B1LDC2_9ACTN</name>
<keyword evidence="4" id="KW-1185">Reference proteome</keyword>
<dbReference type="EMBL" id="VUJV01000003">
    <property type="protein sequence ID" value="KAA1418741.1"/>
    <property type="molecule type" value="Genomic_DNA"/>
</dbReference>
<reference evidence="3 4" key="2">
    <citation type="submission" date="2019-09" db="EMBL/GenBank/DDBJ databases">
        <authorList>
            <person name="Jin C."/>
        </authorList>
    </citation>
    <scope>NUCLEOTIDE SEQUENCE [LARGE SCALE GENOMIC DNA]</scope>
    <source>
        <strain evidence="3 4">BN130099</strain>
    </source>
</reference>
<evidence type="ECO:0000313" key="4">
    <source>
        <dbReference type="Proteomes" id="UP000325003"/>
    </source>
</evidence>